<evidence type="ECO:0000313" key="2">
    <source>
        <dbReference type="Proteomes" id="UP000029448"/>
    </source>
</evidence>
<comment type="caution">
    <text evidence="1">The sequence shown here is derived from an EMBL/GenBank/DDBJ whole genome shotgun (WGS) entry which is preliminary data.</text>
</comment>
<proteinExistence type="predicted"/>
<evidence type="ECO:0000313" key="1">
    <source>
        <dbReference type="EMBL" id="KGB25424.1"/>
    </source>
</evidence>
<protein>
    <submittedName>
        <fullName evidence="1">Uncharacterized protein</fullName>
    </submittedName>
</protein>
<dbReference type="Proteomes" id="UP000029448">
    <property type="component" value="Unassembled WGS sequence"/>
</dbReference>
<dbReference type="STRING" id="104102.AtDm6_0619"/>
<reference evidence="1 2" key="1">
    <citation type="submission" date="2014-06" db="EMBL/GenBank/DDBJ databases">
        <title>Functional and comparative genomic analyses of the Drosophila gut microbiota identify candidate symbiosis factors.</title>
        <authorList>
            <person name="Newell P.D."/>
            <person name="Chaston J.M."/>
            <person name="Douglas A.E."/>
        </authorList>
    </citation>
    <scope>NUCLEOTIDE SEQUENCE [LARGE SCALE GENOMIC DNA]</scope>
    <source>
        <strain evidence="1 2">DmCS_006</strain>
    </source>
</reference>
<organism evidence="1 2">
    <name type="scientific">Acetobacter tropicalis</name>
    <dbReference type="NCBI Taxonomy" id="104102"/>
    <lineage>
        <taxon>Bacteria</taxon>
        <taxon>Pseudomonadati</taxon>
        <taxon>Pseudomonadota</taxon>
        <taxon>Alphaproteobacteria</taxon>
        <taxon>Acetobacterales</taxon>
        <taxon>Acetobacteraceae</taxon>
        <taxon>Acetobacter</taxon>
    </lineage>
</organism>
<sequence length="45" mass="5184">MADGEWGKRGWWRRCAILLRLKGRESDPFLQCGAISLDGVFDLFI</sequence>
<dbReference type="EMBL" id="JOKM01000018">
    <property type="protein sequence ID" value="KGB25424.1"/>
    <property type="molecule type" value="Genomic_DNA"/>
</dbReference>
<gene>
    <name evidence="1" type="ORF">AtDm6_0619</name>
</gene>
<keyword evidence="2" id="KW-1185">Reference proteome</keyword>
<name>A0A094YXK4_9PROT</name>
<dbReference type="AlphaFoldDB" id="A0A094YXK4"/>
<accession>A0A094YXK4</accession>